<dbReference type="RefSeq" id="WP_059062650.1">
    <property type="nucleotide sequence ID" value="NZ_LN879503.1"/>
</dbReference>
<accession>A0A0U5JH24</accession>
<geneLocation type="plasmid" evidence="3">
    <name>pPNK</name>
</geneLocation>
<sequence>MYVQSQSSIYSSHQLTESQNVDPTFSEIYKNVRSIISSTSSDDEKSVTITRMFMQVINNCETSLFNLTRELRDSQETIKRLKQQASLKTKGVVNYESQILLLEKKIKELSTRRFYLSYENKTLRRERKKLEQSFDHFKSTVSTQRQQDALAFSELEIIAEKRKHDMEILSEQINEYSARVNCLVRDNTHLQENIHNISTELNLSRDWSLMNLGRLAEVTREKDVLQVQVNVLEERIEQVTQERTTEVQVLRDRLRVLNIQTKVDEEIKRMKIAFINHSTIQTYRDCKGTANYLANKCFPSWFTDLTPPHEDLSSKPTTSKNIFTRMTDSFLSIGRAKYLEELIAKEALEYPNISEKKRLDQLMYRIGYGCLIRPEEEYLR</sequence>
<keyword evidence="3" id="KW-1185">Reference proteome</keyword>
<evidence type="ECO:0000256" key="1">
    <source>
        <dbReference type="SAM" id="Coils"/>
    </source>
</evidence>
<feature type="coiled-coil region" evidence="1">
    <location>
        <begin position="64"/>
        <end position="140"/>
    </location>
</feature>
<dbReference type="KEGG" id="pnl:PNK_p0134"/>
<dbReference type="EMBL" id="LN879503">
    <property type="protein sequence ID" value="CUI18186.1"/>
    <property type="molecule type" value="Genomic_DNA"/>
</dbReference>
<keyword evidence="1" id="KW-0175">Coiled coil</keyword>
<organism evidence="2 3">
    <name type="scientific">Candidatus Protochlamydia naegleriophila</name>
    <dbReference type="NCBI Taxonomy" id="389348"/>
    <lineage>
        <taxon>Bacteria</taxon>
        <taxon>Pseudomonadati</taxon>
        <taxon>Chlamydiota</taxon>
        <taxon>Chlamydiia</taxon>
        <taxon>Parachlamydiales</taxon>
        <taxon>Parachlamydiaceae</taxon>
        <taxon>Candidatus Protochlamydia</taxon>
    </lineage>
</organism>
<proteinExistence type="predicted"/>
<name>A0A0U5JH24_9BACT</name>
<dbReference type="PATRIC" id="fig|389348.3.peg.2906"/>
<protein>
    <submittedName>
        <fullName evidence="2">Uncharacterized protein</fullName>
    </submittedName>
</protein>
<reference evidence="3" key="1">
    <citation type="submission" date="2015-09" db="EMBL/GenBank/DDBJ databases">
        <authorList>
            <person name="Bertelli C."/>
        </authorList>
    </citation>
    <scope>NUCLEOTIDE SEQUENCE [LARGE SCALE GENOMIC DNA]</scope>
    <source>
        <strain evidence="3">KNic</strain>
        <plasmid evidence="3">pPNK</plasmid>
    </source>
</reference>
<dbReference type="Proteomes" id="UP000069902">
    <property type="component" value="Plasmid pPNK"/>
</dbReference>
<evidence type="ECO:0000313" key="2">
    <source>
        <dbReference type="EMBL" id="CUI18186.1"/>
    </source>
</evidence>
<dbReference type="InParanoid" id="A0A0U5JH24"/>
<feature type="coiled-coil region" evidence="1">
    <location>
        <begin position="215"/>
        <end position="242"/>
    </location>
</feature>
<dbReference type="AlphaFoldDB" id="A0A0U5JH24"/>
<evidence type="ECO:0000313" key="3">
    <source>
        <dbReference type="Proteomes" id="UP000069902"/>
    </source>
</evidence>
<gene>
    <name evidence="2" type="ORF">PNK_p0134</name>
</gene>